<evidence type="ECO:0000313" key="1">
    <source>
        <dbReference type="EMBL" id="SOC42740.1"/>
    </source>
</evidence>
<dbReference type="InterPro" id="IPR043519">
    <property type="entry name" value="NT_sf"/>
</dbReference>
<sequence length="175" mass="20648">MRKTEIRRWTERWTKQYEEQEIVLKQIFKKELYAIYHIGSTSIPSIGYAKPIIDILIVVKDINRIDFYNDAMISKGYNPRGENGIAGRRYFTKGNENRTHHVHIFQEGNEDINIHLAFKEYLLHHLEDAKKYGELKLKLASKFPDDTHQYQNGKAEFTSQLVKKALIFSSKTEKE</sequence>
<organism evidence="1 2">
    <name type="scientific">Ureibacillus acetophenoni</name>
    <dbReference type="NCBI Taxonomy" id="614649"/>
    <lineage>
        <taxon>Bacteria</taxon>
        <taxon>Bacillati</taxon>
        <taxon>Bacillota</taxon>
        <taxon>Bacilli</taxon>
        <taxon>Bacillales</taxon>
        <taxon>Caryophanaceae</taxon>
        <taxon>Ureibacillus</taxon>
    </lineage>
</organism>
<dbReference type="InterPro" id="IPR007344">
    <property type="entry name" value="GrpB/CoaE"/>
</dbReference>
<dbReference type="Gene3D" id="3.30.460.10">
    <property type="entry name" value="Beta Polymerase, domain 2"/>
    <property type="match status" value="1"/>
</dbReference>
<dbReference type="SUPFAM" id="SSF81301">
    <property type="entry name" value="Nucleotidyltransferase"/>
    <property type="match status" value="1"/>
</dbReference>
<dbReference type="GO" id="GO:0016740">
    <property type="term" value="F:transferase activity"/>
    <property type="evidence" value="ECO:0007669"/>
    <property type="project" value="UniProtKB-KW"/>
</dbReference>
<dbReference type="PANTHER" id="PTHR34822:SF1">
    <property type="entry name" value="GRPB FAMILY PROTEIN"/>
    <property type="match status" value="1"/>
</dbReference>
<dbReference type="PANTHER" id="PTHR34822">
    <property type="entry name" value="GRPB DOMAIN PROTEIN (AFU_ORTHOLOGUE AFUA_1G01530)"/>
    <property type="match status" value="1"/>
</dbReference>
<keyword evidence="2" id="KW-1185">Reference proteome</keyword>
<dbReference type="EMBL" id="OBQC01000013">
    <property type="protein sequence ID" value="SOC42740.1"/>
    <property type="molecule type" value="Genomic_DNA"/>
</dbReference>
<dbReference type="Pfam" id="PF04229">
    <property type="entry name" value="GrpB"/>
    <property type="match status" value="1"/>
</dbReference>
<keyword evidence="1" id="KW-0808">Transferase</keyword>
<proteinExistence type="predicted"/>
<gene>
    <name evidence="1" type="ORF">SAMN05877842_113105</name>
</gene>
<dbReference type="Proteomes" id="UP000219252">
    <property type="component" value="Unassembled WGS sequence"/>
</dbReference>
<accession>A0A285ULI6</accession>
<name>A0A285ULI6_9BACL</name>
<dbReference type="OrthoDB" id="9799092at2"/>
<reference evidence="2" key="1">
    <citation type="submission" date="2017-08" db="EMBL/GenBank/DDBJ databases">
        <authorList>
            <person name="Varghese N."/>
            <person name="Submissions S."/>
        </authorList>
    </citation>
    <scope>NUCLEOTIDE SEQUENCE [LARGE SCALE GENOMIC DNA]</scope>
    <source>
        <strain evidence="2">JC23</strain>
    </source>
</reference>
<dbReference type="AlphaFoldDB" id="A0A285ULI6"/>
<dbReference type="RefSeq" id="WP_097150570.1">
    <property type="nucleotide sequence ID" value="NZ_OBQC01000013.1"/>
</dbReference>
<protein>
    <submittedName>
        <fullName evidence="1">GrpB-like predicted nucleotidyltransferase (UPF0157 family)</fullName>
    </submittedName>
</protein>
<evidence type="ECO:0000313" key="2">
    <source>
        <dbReference type="Proteomes" id="UP000219252"/>
    </source>
</evidence>